<dbReference type="Proteomes" id="UP001144471">
    <property type="component" value="Unassembled WGS sequence"/>
</dbReference>
<comment type="function">
    <text evidence="6">Modulates transcription in response to changes in cellular NADH/NAD(+) redox state.</text>
</comment>
<dbReference type="GO" id="GO:0005737">
    <property type="term" value="C:cytoplasm"/>
    <property type="evidence" value="ECO:0007669"/>
    <property type="project" value="UniProtKB-SubCell"/>
</dbReference>
<reference evidence="8" key="1">
    <citation type="submission" date="2022-12" db="EMBL/GenBank/DDBJ databases">
        <title>Reference genome sequencing for broad-spectrum identification of bacterial and archaeal isolates by mass spectrometry.</title>
        <authorList>
            <person name="Sekiguchi Y."/>
            <person name="Tourlousse D.M."/>
        </authorList>
    </citation>
    <scope>NUCLEOTIDE SEQUENCE</scope>
    <source>
        <strain evidence="8">10succ1</strain>
    </source>
</reference>
<dbReference type="InterPro" id="IPR022876">
    <property type="entry name" value="Tscrpt_rep_Rex"/>
</dbReference>
<evidence type="ECO:0000256" key="2">
    <source>
        <dbReference type="ARBA" id="ARBA00022491"/>
    </source>
</evidence>
<evidence type="ECO:0000256" key="5">
    <source>
        <dbReference type="ARBA" id="ARBA00023163"/>
    </source>
</evidence>
<evidence type="ECO:0000256" key="1">
    <source>
        <dbReference type="ARBA" id="ARBA00022490"/>
    </source>
</evidence>
<dbReference type="Pfam" id="PF02629">
    <property type="entry name" value="CoA_binding"/>
    <property type="match status" value="1"/>
</dbReference>
<dbReference type="GO" id="GO:0003677">
    <property type="term" value="F:DNA binding"/>
    <property type="evidence" value="ECO:0007669"/>
    <property type="project" value="UniProtKB-UniRule"/>
</dbReference>
<dbReference type="Pfam" id="PF06971">
    <property type="entry name" value="Put_DNA-bind_N"/>
    <property type="match status" value="1"/>
</dbReference>
<keyword evidence="3 6" id="KW-0805">Transcription regulation</keyword>
<comment type="similarity">
    <text evidence="6">Belongs to the transcriptional regulatory Rex family.</text>
</comment>
<dbReference type="SMART" id="SM00881">
    <property type="entry name" value="CoA_binding"/>
    <property type="match status" value="1"/>
</dbReference>
<protein>
    <recommendedName>
        <fullName evidence="6">Redox-sensing transcriptional repressor Rex</fullName>
    </recommendedName>
</protein>
<evidence type="ECO:0000313" key="9">
    <source>
        <dbReference type="Proteomes" id="UP001144471"/>
    </source>
</evidence>
<dbReference type="Gene3D" id="1.10.10.10">
    <property type="entry name" value="Winged helix-like DNA-binding domain superfamily/Winged helix DNA-binding domain"/>
    <property type="match status" value="1"/>
</dbReference>
<dbReference type="NCBIfam" id="NF003995">
    <property type="entry name" value="PRK05472.2-4"/>
    <property type="match status" value="1"/>
</dbReference>
<dbReference type="SUPFAM" id="SSF46785">
    <property type="entry name" value="Winged helix' DNA-binding domain"/>
    <property type="match status" value="1"/>
</dbReference>
<evidence type="ECO:0000256" key="4">
    <source>
        <dbReference type="ARBA" id="ARBA00023125"/>
    </source>
</evidence>
<dbReference type="InterPro" id="IPR036291">
    <property type="entry name" value="NAD(P)-bd_dom_sf"/>
</dbReference>
<organism evidence="8 9">
    <name type="scientific">Propionigenium maris DSM 9537</name>
    <dbReference type="NCBI Taxonomy" id="1123000"/>
    <lineage>
        <taxon>Bacteria</taxon>
        <taxon>Fusobacteriati</taxon>
        <taxon>Fusobacteriota</taxon>
        <taxon>Fusobacteriia</taxon>
        <taxon>Fusobacteriales</taxon>
        <taxon>Fusobacteriaceae</taxon>
        <taxon>Propionigenium</taxon>
    </lineage>
</organism>
<proteinExistence type="inferred from homology"/>
<dbReference type="InterPro" id="IPR009718">
    <property type="entry name" value="Rex_DNA-bd_C_dom"/>
</dbReference>
<dbReference type="EMBL" id="BSDY01000005">
    <property type="protein sequence ID" value="GLI55810.1"/>
    <property type="molecule type" value="Genomic_DNA"/>
</dbReference>
<dbReference type="Gene3D" id="3.40.50.720">
    <property type="entry name" value="NAD(P)-binding Rossmann-like Domain"/>
    <property type="match status" value="1"/>
</dbReference>
<evidence type="ECO:0000259" key="7">
    <source>
        <dbReference type="SMART" id="SM00881"/>
    </source>
</evidence>
<dbReference type="NCBIfam" id="NF003996">
    <property type="entry name" value="PRK05472.2-5"/>
    <property type="match status" value="1"/>
</dbReference>
<comment type="caution">
    <text evidence="6">Lacks conserved residue(s) required for the propagation of feature annotation.</text>
</comment>
<keyword evidence="6" id="KW-0520">NAD</keyword>
<dbReference type="PANTHER" id="PTHR35786">
    <property type="entry name" value="REDOX-SENSING TRANSCRIPTIONAL REPRESSOR REX"/>
    <property type="match status" value="1"/>
</dbReference>
<feature type="binding site" evidence="6">
    <location>
        <begin position="98"/>
        <end position="103"/>
    </location>
    <ligand>
        <name>NAD(+)</name>
        <dbReference type="ChEBI" id="CHEBI:57540"/>
    </ligand>
</feature>
<dbReference type="AlphaFoldDB" id="A0A9W6GKG3"/>
<keyword evidence="4 6" id="KW-0238">DNA-binding</keyword>
<dbReference type="GO" id="GO:0003700">
    <property type="term" value="F:DNA-binding transcription factor activity"/>
    <property type="evidence" value="ECO:0007669"/>
    <property type="project" value="UniProtKB-UniRule"/>
</dbReference>
<dbReference type="GO" id="GO:0051775">
    <property type="term" value="P:response to redox state"/>
    <property type="evidence" value="ECO:0007669"/>
    <property type="project" value="InterPro"/>
</dbReference>
<name>A0A9W6GKG3_9FUSO</name>
<evidence type="ECO:0000256" key="6">
    <source>
        <dbReference type="HAMAP-Rule" id="MF_01131"/>
    </source>
</evidence>
<evidence type="ECO:0000313" key="8">
    <source>
        <dbReference type="EMBL" id="GLI55810.1"/>
    </source>
</evidence>
<dbReference type="SUPFAM" id="SSF51735">
    <property type="entry name" value="NAD(P)-binding Rossmann-fold domains"/>
    <property type="match status" value="1"/>
</dbReference>
<dbReference type="RefSeq" id="WP_281834538.1">
    <property type="nucleotide sequence ID" value="NZ_BSDY01000005.1"/>
</dbReference>
<evidence type="ECO:0000256" key="3">
    <source>
        <dbReference type="ARBA" id="ARBA00023015"/>
    </source>
</evidence>
<keyword evidence="1 6" id="KW-0963">Cytoplasm</keyword>
<dbReference type="GO" id="GO:0045892">
    <property type="term" value="P:negative regulation of DNA-templated transcription"/>
    <property type="evidence" value="ECO:0007669"/>
    <property type="project" value="InterPro"/>
</dbReference>
<comment type="subunit">
    <text evidence="6">Homodimer.</text>
</comment>
<comment type="subcellular location">
    <subcellularLocation>
        <location evidence="6">Cytoplasm</location>
    </subcellularLocation>
</comment>
<feature type="domain" description="CoA-binding" evidence="7">
    <location>
        <begin position="87"/>
        <end position="189"/>
    </location>
</feature>
<sequence length="218" mass="24330">MSQGNGTKDKISPRVIERLTKYLRCLESMSPDDYISSEEMAERMGLTAAQIRKDLSNFISEFGEGFGVRGKGYQVRILYSGIERILGVHKTNNIIIIGAGRLGSALLSEPEFTKESFNVIGIFDSAEHKVGREMSGLKIRNISELDYFLETKDRVDIAILTVPKAVAQEMADKLVSAGVKSLLNFAPLKIKVPENVVVANIDLYAKLQELNYWKEKVL</sequence>
<keyword evidence="2 6" id="KW-0678">Repressor</keyword>
<accession>A0A9W6GKG3</accession>
<keyword evidence="9" id="KW-1185">Reference proteome</keyword>
<dbReference type="PANTHER" id="PTHR35786:SF1">
    <property type="entry name" value="REDOX-SENSING TRANSCRIPTIONAL REPRESSOR REX 1"/>
    <property type="match status" value="1"/>
</dbReference>
<dbReference type="InterPro" id="IPR003781">
    <property type="entry name" value="CoA-bd"/>
</dbReference>
<comment type="caution">
    <text evidence="8">The sequence shown here is derived from an EMBL/GenBank/DDBJ whole genome shotgun (WGS) entry which is preliminary data.</text>
</comment>
<dbReference type="InterPro" id="IPR036390">
    <property type="entry name" value="WH_DNA-bd_sf"/>
</dbReference>
<gene>
    <name evidence="8" type="primary">rex1</name>
    <name evidence="6" type="synonym">rex</name>
    <name evidence="8" type="ORF">PM10SUCC1_13240</name>
</gene>
<dbReference type="NCBIfam" id="NF003994">
    <property type="entry name" value="PRK05472.2-3"/>
    <property type="match status" value="1"/>
</dbReference>
<keyword evidence="5 6" id="KW-0804">Transcription</keyword>
<dbReference type="HAMAP" id="MF_01131">
    <property type="entry name" value="Rex"/>
    <property type="match status" value="1"/>
</dbReference>
<dbReference type="InterPro" id="IPR036388">
    <property type="entry name" value="WH-like_DNA-bd_sf"/>
</dbReference>